<reference evidence="2 3" key="1">
    <citation type="submission" date="2019-06" db="EMBL/GenBank/DDBJ databases">
        <title>Sequencing the genomes of 1000 actinobacteria strains.</title>
        <authorList>
            <person name="Klenk H.-P."/>
        </authorList>
    </citation>
    <scope>NUCLEOTIDE SEQUENCE [LARGE SCALE GENOMIC DNA]</scope>
    <source>
        <strain evidence="2 3">DSM 46699</strain>
    </source>
</reference>
<dbReference type="EMBL" id="VIWX01000005">
    <property type="protein sequence ID" value="TWF93334.1"/>
    <property type="molecule type" value="Genomic_DNA"/>
</dbReference>
<dbReference type="InterPro" id="IPR011335">
    <property type="entry name" value="Restrct_endonuc-II-like"/>
</dbReference>
<dbReference type="Proteomes" id="UP000316184">
    <property type="component" value="Unassembled WGS sequence"/>
</dbReference>
<organism evidence="2 3">
    <name type="scientific">Saccharopolyspora dendranthemae</name>
    <dbReference type="NCBI Taxonomy" id="1181886"/>
    <lineage>
        <taxon>Bacteria</taxon>
        <taxon>Bacillati</taxon>
        <taxon>Actinomycetota</taxon>
        <taxon>Actinomycetes</taxon>
        <taxon>Pseudonocardiales</taxon>
        <taxon>Pseudonocardiaceae</taxon>
        <taxon>Saccharopolyspora</taxon>
    </lineage>
</organism>
<evidence type="ECO:0000313" key="3">
    <source>
        <dbReference type="Proteomes" id="UP000316184"/>
    </source>
</evidence>
<dbReference type="Pfam" id="PF04480">
    <property type="entry name" value="DUF559"/>
    <property type="match status" value="1"/>
</dbReference>
<sequence>MAASNKVALGGTRGLFTRAEALQQGFTDEKLRKGPFRRVLHGVYRLDSTPLTHELRCRAAAMVLPRDAVITGRSAATLHGIDLARAQDAVEVLASGVKRVHGLRTWNTRRHHSEHMPWGGVQVATLVRAAFDLLTKNPLTQGVACVDALLHSGRLSKQALARFMADRHDDGIVRARRGFELLDERAESPPESVLRVLFRLEGLRPVPQLEIPGEFGETLRGDLGFPEAKVVVEYEGRWHADRDQFRRDERRRAWLRANGWVVVVITAERLATAPTHLAAEVAQVVRQRTG</sequence>
<keyword evidence="2" id="KW-0378">Hydrolase</keyword>
<keyword evidence="2" id="KW-0255">Endonuclease</keyword>
<gene>
    <name evidence="2" type="ORF">FHU35_15177</name>
</gene>
<feature type="domain" description="DUF559" evidence="1">
    <location>
        <begin position="227"/>
        <end position="285"/>
    </location>
</feature>
<dbReference type="OrthoDB" id="3173471at2"/>
<evidence type="ECO:0000313" key="2">
    <source>
        <dbReference type="EMBL" id="TWF93334.1"/>
    </source>
</evidence>
<comment type="caution">
    <text evidence="2">The sequence shown here is derived from an EMBL/GenBank/DDBJ whole genome shotgun (WGS) entry which is preliminary data.</text>
</comment>
<name>A0A561U1T4_9PSEU</name>
<evidence type="ECO:0000259" key="1">
    <source>
        <dbReference type="Pfam" id="PF04480"/>
    </source>
</evidence>
<proteinExistence type="predicted"/>
<keyword evidence="3" id="KW-1185">Reference proteome</keyword>
<dbReference type="RefSeq" id="WP_145743034.1">
    <property type="nucleotide sequence ID" value="NZ_VIWX01000005.1"/>
</dbReference>
<protein>
    <submittedName>
        <fullName evidence="2">Very-short-patch-repair endonuclease</fullName>
    </submittedName>
</protein>
<dbReference type="GO" id="GO:0004519">
    <property type="term" value="F:endonuclease activity"/>
    <property type="evidence" value="ECO:0007669"/>
    <property type="project" value="UniProtKB-KW"/>
</dbReference>
<dbReference type="SUPFAM" id="SSF52980">
    <property type="entry name" value="Restriction endonuclease-like"/>
    <property type="match status" value="1"/>
</dbReference>
<dbReference type="InterPro" id="IPR007569">
    <property type="entry name" value="DUF559"/>
</dbReference>
<dbReference type="AlphaFoldDB" id="A0A561U1T4"/>
<keyword evidence="2" id="KW-0540">Nuclease</keyword>
<accession>A0A561U1T4</accession>
<dbReference type="Gene3D" id="3.40.960.10">
    <property type="entry name" value="VSR Endonuclease"/>
    <property type="match status" value="1"/>
</dbReference>